<evidence type="ECO:0000313" key="2">
    <source>
        <dbReference type="Proteomes" id="UP000004682"/>
    </source>
</evidence>
<reference evidence="2" key="1">
    <citation type="journal article" date="2012" name="J. Bacteriol.">
        <title>Revised Genome Sequence of Burkholderia thailandensis MSMB43 with Improved Annotation.</title>
        <authorList>
            <person name="Zhuo Y."/>
            <person name="Liu L."/>
            <person name="Wang Q."/>
            <person name="Liu X."/>
            <person name="Ren B."/>
            <person name="Liu M."/>
            <person name="Ni P."/>
            <person name="Cheng Y.Q."/>
            <person name="Zhang L."/>
        </authorList>
    </citation>
    <scope>NUCLEOTIDE SEQUENCE [LARGE SCALE GENOMIC DNA]</scope>
    <source>
        <strain evidence="2">MSMB43</strain>
    </source>
</reference>
<sequence length="91" mass="9808">MTASAAKAAAHPAAGISLAKRGSPGLATARHYYILYFRHNLPDDERWNSGLAASASCLERARGGRIRGVRRCAGRPLLRRNAELCRDPAPP</sequence>
<dbReference type="Proteomes" id="UP000004682">
    <property type="component" value="Unassembled WGS sequence"/>
</dbReference>
<organism evidence="1 2">
    <name type="scientific">Burkholderia humptydooensis MSMB43</name>
    <dbReference type="NCBI Taxonomy" id="441157"/>
    <lineage>
        <taxon>Bacteria</taxon>
        <taxon>Pseudomonadati</taxon>
        <taxon>Pseudomonadota</taxon>
        <taxon>Betaproteobacteria</taxon>
        <taxon>Burkholderiales</taxon>
        <taxon>Burkholderiaceae</taxon>
        <taxon>Burkholderia</taxon>
        <taxon>pseudomallei group</taxon>
    </lineage>
</organism>
<evidence type="ECO:0000313" key="1">
    <source>
        <dbReference type="EMBL" id="EIP90324.1"/>
    </source>
</evidence>
<name>A0ABN0GEA6_9BURK</name>
<dbReference type="EMBL" id="JH692061">
    <property type="protein sequence ID" value="EIP90324.1"/>
    <property type="molecule type" value="Genomic_DNA"/>
</dbReference>
<gene>
    <name evidence="1" type="ORF">A33K_13914</name>
</gene>
<protein>
    <submittedName>
        <fullName evidence="1">Uncharacterized protein</fullName>
    </submittedName>
</protein>
<proteinExistence type="predicted"/>
<accession>A0ABN0GEA6</accession>
<keyword evidence="2" id="KW-1185">Reference proteome</keyword>